<reference evidence="4" key="1">
    <citation type="submission" date="2021-07" db="EMBL/GenBank/DDBJ databases">
        <title>New genus and species of the family Alcaligenaceae.</title>
        <authorList>
            <person name="Hahn M.W."/>
        </authorList>
    </citation>
    <scope>NUCLEOTIDE SEQUENCE</scope>
    <source>
        <strain evidence="4">LF4-65</strain>
    </source>
</reference>
<feature type="compositionally biased region" description="Low complexity" evidence="1">
    <location>
        <begin position="104"/>
        <end position="120"/>
    </location>
</feature>
<dbReference type="InterPro" id="IPR036680">
    <property type="entry name" value="SPOR-like_sf"/>
</dbReference>
<feature type="transmembrane region" description="Helical" evidence="2">
    <location>
        <begin position="12"/>
        <end position="34"/>
    </location>
</feature>
<name>A0A953NAY2_9BURK</name>
<gene>
    <name evidence="4" type="ORF">KZZ10_04765</name>
</gene>
<dbReference type="SUPFAM" id="SSF110997">
    <property type="entry name" value="Sporulation related repeat"/>
    <property type="match status" value="1"/>
</dbReference>
<evidence type="ECO:0000313" key="5">
    <source>
        <dbReference type="Proteomes" id="UP000739565"/>
    </source>
</evidence>
<keyword evidence="2" id="KW-0472">Membrane</keyword>
<dbReference type="GO" id="GO:0032153">
    <property type="term" value="C:cell division site"/>
    <property type="evidence" value="ECO:0007669"/>
    <property type="project" value="TreeGrafter"/>
</dbReference>
<dbReference type="PANTHER" id="PTHR38687">
    <property type="entry name" value="CELL DIVISION PROTEIN DEDD-RELATED"/>
    <property type="match status" value="1"/>
</dbReference>
<accession>A0A953NAY2</accession>
<dbReference type="Gene3D" id="3.30.70.1070">
    <property type="entry name" value="Sporulation related repeat"/>
    <property type="match status" value="1"/>
</dbReference>
<feature type="domain" description="SPOR" evidence="3">
    <location>
        <begin position="142"/>
        <end position="220"/>
    </location>
</feature>
<dbReference type="RefSeq" id="WP_259660359.1">
    <property type="nucleotide sequence ID" value="NZ_JAHXRI010000006.1"/>
</dbReference>
<dbReference type="PANTHER" id="PTHR38687:SF1">
    <property type="entry name" value="CELL DIVISION PROTEIN DEDD"/>
    <property type="match status" value="1"/>
</dbReference>
<dbReference type="Proteomes" id="UP000739565">
    <property type="component" value="Unassembled WGS sequence"/>
</dbReference>
<keyword evidence="5" id="KW-1185">Reference proteome</keyword>
<proteinExistence type="predicted"/>
<protein>
    <submittedName>
        <fullName evidence="4">SPOR domain-containing protein</fullName>
    </submittedName>
</protein>
<keyword evidence="2" id="KW-0812">Transmembrane</keyword>
<dbReference type="InterPro" id="IPR052521">
    <property type="entry name" value="Cell_div_SPOR-domain"/>
</dbReference>
<evidence type="ECO:0000259" key="3">
    <source>
        <dbReference type="PROSITE" id="PS51724"/>
    </source>
</evidence>
<dbReference type="GO" id="GO:0042834">
    <property type="term" value="F:peptidoglycan binding"/>
    <property type="evidence" value="ECO:0007669"/>
    <property type="project" value="InterPro"/>
</dbReference>
<dbReference type="AlphaFoldDB" id="A0A953NAY2"/>
<keyword evidence="2" id="KW-1133">Transmembrane helix</keyword>
<evidence type="ECO:0000256" key="1">
    <source>
        <dbReference type="SAM" id="MobiDB-lite"/>
    </source>
</evidence>
<organism evidence="4 5">
    <name type="scientific">Zwartia hollandica</name>
    <dbReference type="NCBI Taxonomy" id="324606"/>
    <lineage>
        <taxon>Bacteria</taxon>
        <taxon>Pseudomonadati</taxon>
        <taxon>Pseudomonadota</taxon>
        <taxon>Betaproteobacteria</taxon>
        <taxon>Burkholderiales</taxon>
        <taxon>Alcaligenaceae</taxon>
        <taxon>Zwartia</taxon>
    </lineage>
</organism>
<dbReference type="InterPro" id="IPR007730">
    <property type="entry name" value="SPOR-like_dom"/>
</dbReference>
<dbReference type="PROSITE" id="PS51724">
    <property type="entry name" value="SPOR"/>
    <property type="match status" value="1"/>
</dbReference>
<feature type="region of interest" description="Disordered" evidence="1">
    <location>
        <begin position="45"/>
        <end position="143"/>
    </location>
</feature>
<sequence>MAKHKSSGGSTLYGLLAGLVIGLMVAAGVAYYVVKAPMPFYDKASRTPDAPGAPDPRQAPDPNAGMGGRDRGTSSAATEPLAPVAGTMPSTSAPAPTGGDALGSLIATLTPTAPAASGGANVNPRPKAEPLPPPPSQSQTAAATGGPYFLQVGSFRVLEDAESLRARILLLGMPVEIQRAEVNGLQVNRVRVGPFARIDDMNQIRTKLGQEKIPTAVVRQ</sequence>
<comment type="caution">
    <text evidence="4">The sequence shown here is derived from an EMBL/GenBank/DDBJ whole genome shotgun (WGS) entry which is preliminary data.</text>
</comment>
<dbReference type="EMBL" id="JAHXRI010000006">
    <property type="protein sequence ID" value="MBZ1349950.1"/>
    <property type="molecule type" value="Genomic_DNA"/>
</dbReference>
<dbReference type="GO" id="GO:0030428">
    <property type="term" value="C:cell septum"/>
    <property type="evidence" value="ECO:0007669"/>
    <property type="project" value="TreeGrafter"/>
</dbReference>
<evidence type="ECO:0000256" key="2">
    <source>
        <dbReference type="SAM" id="Phobius"/>
    </source>
</evidence>
<evidence type="ECO:0000313" key="4">
    <source>
        <dbReference type="EMBL" id="MBZ1349950.1"/>
    </source>
</evidence>
<dbReference type="GO" id="GO:0032506">
    <property type="term" value="P:cytokinetic process"/>
    <property type="evidence" value="ECO:0007669"/>
    <property type="project" value="TreeGrafter"/>
</dbReference>
<dbReference type="Pfam" id="PF05036">
    <property type="entry name" value="SPOR"/>
    <property type="match status" value="1"/>
</dbReference>